<dbReference type="CDD" id="cd00586">
    <property type="entry name" value="4HBT"/>
    <property type="match status" value="1"/>
</dbReference>
<dbReference type="InterPro" id="IPR002864">
    <property type="entry name" value="Acyl-ACP_thioesterase_NHD"/>
</dbReference>
<evidence type="ECO:0000256" key="8">
    <source>
        <dbReference type="ARBA" id="ARBA00022946"/>
    </source>
</evidence>
<dbReference type="Pfam" id="PF20791">
    <property type="entry name" value="Acyl-ACP_TE_C"/>
    <property type="match status" value="1"/>
</dbReference>
<keyword evidence="3 11" id="KW-0444">Lipid biosynthesis</keyword>
<dbReference type="InterPro" id="IPR029069">
    <property type="entry name" value="HotDog_dom_sf"/>
</dbReference>
<comment type="function">
    <text evidence="11">Plays an essential role in chain termination during de novo fatty acid synthesis.</text>
</comment>
<feature type="region of interest" description="Disordered" evidence="12">
    <location>
        <begin position="329"/>
        <end position="352"/>
    </location>
</feature>
<evidence type="ECO:0000313" key="15">
    <source>
        <dbReference type="EMBL" id="KAG2437555.1"/>
    </source>
</evidence>
<feature type="domain" description="Acyl-ACP thioesterase-like C-terminal" evidence="14">
    <location>
        <begin position="260"/>
        <end position="323"/>
    </location>
</feature>
<dbReference type="GO" id="GO:0000036">
    <property type="term" value="F:acyl carrier activity"/>
    <property type="evidence" value="ECO:0007669"/>
    <property type="project" value="TreeGrafter"/>
</dbReference>
<keyword evidence="7 11" id="KW-0276">Fatty acid metabolism</keyword>
<dbReference type="EC" id="3.1.2.-" evidence="11"/>
<keyword evidence="6 11" id="KW-0378">Hydrolase</keyword>
<keyword evidence="10 11" id="KW-0275">Fatty acid biosynthesis</keyword>
<comment type="caution">
    <text evidence="15">The sequence shown here is derived from an EMBL/GenBank/DDBJ whole genome shotgun (WGS) entry which is preliminary data.</text>
</comment>
<name>A0A835TGY6_9CHLO</name>
<evidence type="ECO:0000313" key="16">
    <source>
        <dbReference type="Proteomes" id="UP000613740"/>
    </source>
</evidence>
<comment type="subcellular location">
    <subcellularLocation>
        <location evidence="1 11">Plastid</location>
        <location evidence="1 11">Chloroplast</location>
    </subcellularLocation>
</comment>
<evidence type="ECO:0000256" key="2">
    <source>
        <dbReference type="ARBA" id="ARBA00006500"/>
    </source>
</evidence>
<dbReference type="Pfam" id="PF01643">
    <property type="entry name" value="Acyl-ACP_TE"/>
    <property type="match status" value="1"/>
</dbReference>
<dbReference type="GO" id="GO:0016297">
    <property type="term" value="F:fatty acyl-[ACP] hydrolase activity"/>
    <property type="evidence" value="ECO:0007669"/>
    <property type="project" value="InterPro"/>
</dbReference>
<dbReference type="SUPFAM" id="SSF54637">
    <property type="entry name" value="Thioesterase/thiol ester dehydrase-isomerase"/>
    <property type="match status" value="2"/>
</dbReference>
<evidence type="ECO:0000256" key="6">
    <source>
        <dbReference type="ARBA" id="ARBA00022801"/>
    </source>
</evidence>
<evidence type="ECO:0000256" key="11">
    <source>
        <dbReference type="RuleBase" id="RU363096"/>
    </source>
</evidence>
<dbReference type="EMBL" id="JAEHOD010000046">
    <property type="protein sequence ID" value="KAG2437555.1"/>
    <property type="molecule type" value="Genomic_DNA"/>
</dbReference>
<evidence type="ECO:0000256" key="4">
    <source>
        <dbReference type="ARBA" id="ARBA00022528"/>
    </source>
</evidence>
<evidence type="ECO:0000256" key="7">
    <source>
        <dbReference type="ARBA" id="ARBA00022832"/>
    </source>
</evidence>
<keyword evidence="16" id="KW-1185">Reference proteome</keyword>
<evidence type="ECO:0000256" key="9">
    <source>
        <dbReference type="ARBA" id="ARBA00023098"/>
    </source>
</evidence>
<keyword evidence="8" id="KW-0809">Transit peptide</keyword>
<evidence type="ECO:0000256" key="12">
    <source>
        <dbReference type="SAM" id="MobiDB-lite"/>
    </source>
</evidence>
<dbReference type="OrthoDB" id="618395at2759"/>
<evidence type="ECO:0000256" key="5">
    <source>
        <dbReference type="ARBA" id="ARBA00022640"/>
    </source>
</evidence>
<keyword evidence="9 11" id="KW-0443">Lipid metabolism</keyword>
<dbReference type="GO" id="GO:0009507">
    <property type="term" value="C:chloroplast"/>
    <property type="evidence" value="ECO:0007669"/>
    <property type="project" value="UniProtKB-SubCell"/>
</dbReference>
<comment type="similarity">
    <text evidence="2 11">Belongs to the acyl-ACP thioesterase family.</text>
</comment>
<gene>
    <name evidence="15" type="ORF">HYH02_011197</name>
</gene>
<evidence type="ECO:0000256" key="10">
    <source>
        <dbReference type="ARBA" id="ARBA00023160"/>
    </source>
</evidence>
<dbReference type="PANTHER" id="PTHR31727">
    <property type="entry name" value="OLEOYL-ACYL CARRIER PROTEIN THIOESTERASE 1, CHLOROPLASTIC"/>
    <property type="match status" value="1"/>
</dbReference>
<organism evidence="15 16">
    <name type="scientific">Chlamydomonas schloesseri</name>
    <dbReference type="NCBI Taxonomy" id="2026947"/>
    <lineage>
        <taxon>Eukaryota</taxon>
        <taxon>Viridiplantae</taxon>
        <taxon>Chlorophyta</taxon>
        <taxon>core chlorophytes</taxon>
        <taxon>Chlorophyceae</taxon>
        <taxon>CS clade</taxon>
        <taxon>Chlamydomonadales</taxon>
        <taxon>Chlamydomonadaceae</taxon>
        <taxon>Chlamydomonas</taxon>
    </lineage>
</organism>
<sequence length="403" mass="44106">MRRFATLNEQAQSIASTSSSTRPVCARICSTTRRALKQPSGAVTLGRRSGVACRSGVAVQAAAEVAVQEEYDVVIPKFPAPAAGAFLPDKRSFREEHRIRGYEVSPDQRATIVTVANLLQEVAGNHAVGMWGRTDEGFASLPSMKDLLFVMTRLQVRMYEYPKWGDVVAVETYFTEEGRLAFRREWKITDAATGKLLGAATSTWVTINTATRRLSKLPEDVRKRFLRFAPPSSVHILPPEETKKKLPDMELPGKVQSAQQVARRSDMDMNGHINNVTYLAWTLESLPERVVNGGYKMMEIELDFKAECTAGNAIEAHCNPLDHTSASFVGPAPAANGNGNGHPEAEAEPAADTNSSPLYFLSILQKCDESGCTELVRARTTWCRTLEGAKPAPPPLSELSAAQ</sequence>
<dbReference type="PANTHER" id="PTHR31727:SF6">
    <property type="entry name" value="OLEOYL-ACYL CARRIER PROTEIN THIOESTERASE 1, CHLOROPLASTIC"/>
    <property type="match status" value="1"/>
</dbReference>
<dbReference type="Proteomes" id="UP000613740">
    <property type="component" value="Unassembled WGS sequence"/>
</dbReference>
<dbReference type="InterPro" id="IPR049427">
    <property type="entry name" value="Acyl-ACP_TE_C"/>
</dbReference>
<dbReference type="AlphaFoldDB" id="A0A835TGY6"/>
<feature type="domain" description="Acyl-ACP thioesterase N-terminal hotdog" evidence="13">
    <location>
        <begin position="91"/>
        <end position="224"/>
    </location>
</feature>
<evidence type="ECO:0000256" key="3">
    <source>
        <dbReference type="ARBA" id="ARBA00022516"/>
    </source>
</evidence>
<protein>
    <recommendedName>
        <fullName evidence="11">Acyl-[acyl-carrier-protein] hydrolase</fullName>
        <ecNumber evidence="11">3.1.2.-</ecNumber>
    </recommendedName>
</protein>
<evidence type="ECO:0000259" key="14">
    <source>
        <dbReference type="Pfam" id="PF20791"/>
    </source>
</evidence>
<keyword evidence="4 11" id="KW-0150">Chloroplast</keyword>
<accession>A0A835TGY6</accession>
<dbReference type="InterPro" id="IPR045023">
    <property type="entry name" value="FATA/B"/>
</dbReference>
<evidence type="ECO:0000256" key="1">
    <source>
        <dbReference type="ARBA" id="ARBA00004229"/>
    </source>
</evidence>
<evidence type="ECO:0000259" key="13">
    <source>
        <dbReference type="Pfam" id="PF01643"/>
    </source>
</evidence>
<dbReference type="Gene3D" id="3.10.129.10">
    <property type="entry name" value="Hotdog Thioesterase"/>
    <property type="match status" value="1"/>
</dbReference>
<proteinExistence type="inferred from homology"/>
<keyword evidence="5 11" id="KW-0934">Plastid</keyword>
<reference evidence="15" key="1">
    <citation type="journal article" date="2020" name="bioRxiv">
        <title>Comparative genomics of Chlamydomonas.</title>
        <authorList>
            <person name="Craig R.J."/>
            <person name="Hasan A.R."/>
            <person name="Ness R.W."/>
            <person name="Keightley P.D."/>
        </authorList>
    </citation>
    <scope>NUCLEOTIDE SEQUENCE</scope>
    <source>
        <strain evidence="15">CCAP 11/173</strain>
    </source>
</reference>